<protein>
    <submittedName>
        <fullName evidence="1">Uncharacterized protein</fullName>
    </submittedName>
</protein>
<evidence type="ECO:0000313" key="1">
    <source>
        <dbReference type="EMBL" id="CEK70097.1"/>
    </source>
</evidence>
<organism evidence="1">
    <name type="scientific">Arion vulgaris</name>
    <dbReference type="NCBI Taxonomy" id="1028688"/>
    <lineage>
        <taxon>Eukaryota</taxon>
        <taxon>Metazoa</taxon>
        <taxon>Spiralia</taxon>
        <taxon>Lophotrochozoa</taxon>
        <taxon>Mollusca</taxon>
        <taxon>Gastropoda</taxon>
        <taxon>Heterobranchia</taxon>
        <taxon>Euthyneura</taxon>
        <taxon>Panpulmonata</taxon>
        <taxon>Eupulmonata</taxon>
        <taxon>Stylommatophora</taxon>
        <taxon>Helicina</taxon>
        <taxon>Arionoidea</taxon>
        <taxon>Arionidae</taxon>
        <taxon>Arion</taxon>
    </lineage>
</organism>
<dbReference type="AlphaFoldDB" id="A0A0B6ZNZ5"/>
<name>A0A0B6ZNZ5_9EUPU</name>
<gene>
    <name evidence="1" type="primary">ORF72814</name>
</gene>
<reference evidence="1" key="1">
    <citation type="submission" date="2014-12" db="EMBL/GenBank/DDBJ databases">
        <title>Insight into the proteome of Arion vulgaris.</title>
        <authorList>
            <person name="Aradska J."/>
            <person name="Bulat T."/>
            <person name="Smidak R."/>
            <person name="Sarate P."/>
            <person name="Gangsoo J."/>
            <person name="Sialana F."/>
            <person name="Bilban M."/>
            <person name="Lubec G."/>
        </authorList>
    </citation>
    <scope>NUCLEOTIDE SEQUENCE</scope>
    <source>
        <tissue evidence="1">Skin</tissue>
    </source>
</reference>
<sequence length="83" mass="9852">MDYNINIKEDQQIYSNNKIQKIFLEYTGQEEQQNIDILQDLNIEVHWHFVSKKLKYSLNISSLEREIMEGIVPQDEAGESNCF</sequence>
<accession>A0A0B6ZNZ5</accession>
<proteinExistence type="predicted"/>
<dbReference type="EMBL" id="HACG01023232">
    <property type="protein sequence ID" value="CEK70097.1"/>
    <property type="molecule type" value="Transcribed_RNA"/>
</dbReference>